<dbReference type="EMBL" id="JANBPG010000387">
    <property type="protein sequence ID" value="KAJ1896943.1"/>
    <property type="molecule type" value="Genomic_DNA"/>
</dbReference>
<reference evidence="1" key="1">
    <citation type="submission" date="2022-07" db="EMBL/GenBank/DDBJ databases">
        <title>Phylogenomic reconstructions and comparative analyses of Kickxellomycotina fungi.</title>
        <authorList>
            <person name="Reynolds N.K."/>
            <person name="Stajich J.E."/>
            <person name="Barry K."/>
            <person name="Grigoriev I.V."/>
            <person name="Crous P."/>
            <person name="Smith M.E."/>
        </authorList>
    </citation>
    <scope>NUCLEOTIDE SEQUENCE</scope>
    <source>
        <strain evidence="1">Benny 63K</strain>
    </source>
</reference>
<accession>A0ACC1IMX9</accession>
<evidence type="ECO:0000313" key="1">
    <source>
        <dbReference type="EMBL" id="KAJ1896943.1"/>
    </source>
</evidence>
<protein>
    <submittedName>
        <fullName evidence="1">Uncharacterized protein</fullName>
    </submittedName>
</protein>
<comment type="caution">
    <text evidence="1">The sequence shown here is derived from an EMBL/GenBank/DDBJ whole genome shotgun (WGS) entry which is preliminary data.</text>
</comment>
<gene>
    <name evidence="1" type="ORF">LPJ66_003682</name>
</gene>
<proteinExistence type="predicted"/>
<dbReference type="Proteomes" id="UP001150581">
    <property type="component" value="Unassembled WGS sequence"/>
</dbReference>
<sequence>MTGVKKKMVTEWRHFDKILIILSMFFPNVILTTDSSAATTIQPKILSDFNAMTRAGIIATIIFMFIAGIRPVFAKLSVFGHLHPLILAIALHTLGLIFCALAKRFSAIFSSTANAILGSSGYKTLVAIILTDILLVHLRAVVTAYVSTPFMTNYYLGVEVANSLKPMIKHFSNAIMEMDVPGLVLICGGIIAFLTPLGMQLNIIYGWSSPHAIAPLVIGVVALAFFVYYESHLDMPPIVPFKLFKSRTFFFSIAIGALFYFTLNAASLFCNPFIQVTRKVPARTAMLL</sequence>
<name>A0ACC1IMX9_9FUNG</name>
<keyword evidence="2" id="KW-1185">Reference proteome</keyword>
<evidence type="ECO:0000313" key="2">
    <source>
        <dbReference type="Proteomes" id="UP001150581"/>
    </source>
</evidence>
<organism evidence="1 2">
    <name type="scientific">Kickxella alabastrina</name>
    <dbReference type="NCBI Taxonomy" id="61397"/>
    <lineage>
        <taxon>Eukaryota</taxon>
        <taxon>Fungi</taxon>
        <taxon>Fungi incertae sedis</taxon>
        <taxon>Zoopagomycota</taxon>
        <taxon>Kickxellomycotina</taxon>
        <taxon>Kickxellomycetes</taxon>
        <taxon>Kickxellales</taxon>
        <taxon>Kickxellaceae</taxon>
        <taxon>Kickxella</taxon>
    </lineage>
</organism>